<reference evidence="4" key="1">
    <citation type="submission" date="2020-10" db="EMBL/GenBank/DDBJ databases">
        <title>Diversity and distribution of actinomycetes associated with coral in the coast of Hainan.</title>
        <authorList>
            <person name="Li F."/>
        </authorList>
    </citation>
    <scope>NUCLEOTIDE SEQUENCE</scope>
    <source>
        <strain evidence="4">HNM0983</strain>
    </source>
</reference>
<evidence type="ECO:0000256" key="2">
    <source>
        <dbReference type="ARBA" id="ARBA00023180"/>
    </source>
</evidence>
<dbReference type="RefSeq" id="WP_193928044.1">
    <property type="nucleotide sequence ID" value="NZ_JADEYC010000014.1"/>
</dbReference>
<evidence type="ECO:0000256" key="3">
    <source>
        <dbReference type="SAM" id="SignalP"/>
    </source>
</evidence>
<dbReference type="SUPFAM" id="SSF56784">
    <property type="entry name" value="HAD-like"/>
    <property type="match status" value="1"/>
</dbReference>
<accession>A0A929FZQ8</accession>
<keyword evidence="1 3" id="KW-0732">Signal</keyword>
<dbReference type="InterPro" id="IPR023214">
    <property type="entry name" value="HAD_sf"/>
</dbReference>
<dbReference type="InterPro" id="IPR014403">
    <property type="entry name" value="APS1/VSP"/>
</dbReference>
<feature type="signal peptide" evidence="3">
    <location>
        <begin position="1"/>
        <end position="25"/>
    </location>
</feature>
<dbReference type="EMBL" id="JADEYC010000014">
    <property type="protein sequence ID" value="MBE9374604.1"/>
    <property type="molecule type" value="Genomic_DNA"/>
</dbReference>
<dbReference type="Proteomes" id="UP000598360">
    <property type="component" value="Unassembled WGS sequence"/>
</dbReference>
<dbReference type="PANTHER" id="PTHR31284:SF10">
    <property type="entry name" value="ACID PHOSPHATASE-LIKE PROTEIN"/>
    <property type="match status" value="1"/>
</dbReference>
<protein>
    <submittedName>
        <fullName evidence="4">HAD family acid phosphatase</fullName>
    </submittedName>
</protein>
<dbReference type="InterPro" id="IPR036412">
    <property type="entry name" value="HAD-like_sf"/>
</dbReference>
<keyword evidence="5" id="KW-1185">Reference proteome</keyword>
<sequence length="229" mass="24557">MSRSTARLTIALTTAGLLGAGTALAAGSGTDETGPANLTGAKDAVQHYYESGDWHADVTGAVHEARAHLDGRLDDGVRRPAIVLDIDDTALSTYAFEKDADFGFDEDAFREVELAAELPAIAPTRDLVEHARGEGVAVFFITGRRDDPDLRAATARNLHDRGFGPFDGLYLRPADDEQDSAVPYKSATRAGLEQRGYDVLLSVGDQHSDLLGGHAERGIKLPNPMYRLP</sequence>
<gene>
    <name evidence="4" type="ORF">IQ251_09105</name>
</gene>
<organism evidence="4 5">
    <name type="scientific">Saccharopolyspora montiporae</name>
    <dbReference type="NCBI Taxonomy" id="2781240"/>
    <lineage>
        <taxon>Bacteria</taxon>
        <taxon>Bacillati</taxon>
        <taxon>Actinomycetota</taxon>
        <taxon>Actinomycetes</taxon>
        <taxon>Pseudonocardiales</taxon>
        <taxon>Pseudonocardiaceae</taxon>
        <taxon>Saccharopolyspora</taxon>
    </lineage>
</organism>
<dbReference type="PIRSF" id="PIRSF002674">
    <property type="entry name" value="VSP"/>
    <property type="match status" value="1"/>
</dbReference>
<dbReference type="Gene3D" id="3.40.50.1000">
    <property type="entry name" value="HAD superfamily/HAD-like"/>
    <property type="match status" value="1"/>
</dbReference>
<proteinExistence type="predicted"/>
<name>A0A929FZQ8_9PSEU</name>
<evidence type="ECO:0000313" key="5">
    <source>
        <dbReference type="Proteomes" id="UP000598360"/>
    </source>
</evidence>
<keyword evidence="2" id="KW-0325">Glycoprotein</keyword>
<comment type="caution">
    <text evidence="4">The sequence shown here is derived from an EMBL/GenBank/DDBJ whole genome shotgun (WGS) entry which is preliminary data.</text>
</comment>
<dbReference type="PANTHER" id="PTHR31284">
    <property type="entry name" value="ACID PHOSPHATASE-LIKE PROTEIN"/>
    <property type="match status" value="1"/>
</dbReference>
<dbReference type="InterPro" id="IPR005519">
    <property type="entry name" value="Acid_phosphat_B-like"/>
</dbReference>
<dbReference type="AlphaFoldDB" id="A0A929FZQ8"/>
<evidence type="ECO:0000256" key="1">
    <source>
        <dbReference type="ARBA" id="ARBA00022729"/>
    </source>
</evidence>
<feature type="chain" id="PRO_5036737235" evidence="3">
    <location>
        <begin position="26"/>
        <end position="229"/>
    </location>
</feature>
<evidence type="ECO:0000313" key="4">
    <source>
        <dbReference type="EMBL" id="MBE9374604.1"/>
    </source>
</evidence>
<dbReference type="Pfam" id="PF03767">
    <property type="entry name" value="Acid_phosphat_B"/>
    <property type="match status" value="1"/>
</dbReference>